<gene>
    <name evidence="1" type="ORF">BJ138DRAFT_1163584</name>
</gene>
<sequence length="303" mass="33556">MYQPVIIEKGQIRKDRSKLWGSGPQISVAKLEYQIPICFRSNLAGYVPIKSAYPSRATAFPSGFGRVKGLITHYPAPVEDILGLIWPVTYKALMKIPNIIDRMSNNYIVFQDGVANAYGLPNYQQELPHANDLVEGNVSLVQSNGVYLTTHQHSVSAEPVNFDQAMAQQYFAMLQQLNELQVQQEGSVLTYPAATRVPCRIVSGGLPCEELIGVTKREVSRHLRKRHGVKSASRGVTCTWNGGCAAPPMRGDSFPRHVGSKHLGTGKVRCGRCWKMYARKDAFKSHLVNGIQCDGTQLEVPMV</sequence>
<protein>
    <submittedName>
        <fullName evidence="1">Uncharacterized protein</fullName>
    </submittedName>
</protein>
<dbReference type="Proteomes" id="UP000790377">
    <property type="component" value="Unassembled WGS sequence"/>
</dbReference>
<accession>A0ACB7ZY56</accession>
<proteinExistence type="predicted"/>
<reference evidence="1" key="1">
    <citation type="journal article" date="2021" name="New Phytol.">
        <title>Evolutionary innovations through gain and loss of genes in the ectomycorrhizal Boletales.</title>
        <authorList>
            <person name="Wu G."/>
            <person name="Miyauchi S."/>
            <person name="Morin E."/>
            <person name="Kuo A."/>
            <person name="Drula E."/>
            <person name="Varga T."/>
            <person name="Kohler A."/>
            <person name="Feng B."/>
            <person name="Cao Y."/>
            <person name="Lipzen A."/>
            <person name="Daum C."/>
            <person name="Hundley H."/>
            <person name="Pangilinan J."/>
            <person name="Johnson J."/>
            <person name="Barry K."/>
            <person name="LaButti K."/>
            <person name="Ng V."/>
            <person name="Ahrendt S."/>
            <person name="Min B."/>
            <person name="Choi I.G."/>
            <person name="Park H."/>
            <person name="Plett J.M."/>
            <person name="Magnuson J."/>
            <person name="Spatafora J.W."/>
            <person name="Nagy L.G."/>
            <person name="Henrissat B."/>
            <person name="Grigoriev I.V."/>
            <person name="Yang Z.L."/>
            <person name="Xu J."/>
            <person name="Martin F.M."/>
        </authorList>
    </citation>
    <scope>NUCLEOTIDE SEQUENCE</scope>
    <source>
        <strain evidence="1">ATCC 28755</strain>
    </source>
</reference>
<comment type="caution">
    <text evidence="1">The sequence shown here is derived from an EMBL/GenBank/DDBJ whole genome shotgun (WGS) entry which is preliminary data.</text>
</comment>
<organism evidence="1 2">
    <name type="scientific">Hygrophoropsis aurantiaca</name>
    <dbReference type="NCBI Taxonomy" id="72124"/>
    <lineage>
        <taxon>Eukaryota</taxon>
        <taxon>Fungi</taxon>
        <taxon>Dikarya</taxon>
        <taxon>Basidiomycota</taxon>
        <taxon>Agaricomycotina</taxon>
        <taxon>Agaricomycetes</taxon>
        <taxon>Agaricomycetidae</taxon>
        <taxon>Boletales</taxon>
        <taxon>Coniophorineae</taxon>
        <taxon>Hygrophoropsidaceae</taxon>
        <taxon>Hygrophoropsis</taxon>
    </lineage>
</organism>
<dbReference type="EMBL" id="MU268082">
    <property type="protein sequence ID" value="KAH7906026.1"/>
    <property type="molecule type" value="Genomic_DNA"/>
</dbReference>
<keyword evidence="2" id="KW-1185">Reference proteome</keyword>
<name>A0ACB7ZY56_9AGAM</name>
<evidence type="ECO:0000313" key="1">
    <source>
        <dbReference type="EMBL" id="KAH7906026.1"/>
    </source>
</evidence>
<evidence type="ECO:0000313" key="2">
    <source>
        <dbReference type="Proteomes" id="UP000790377"/>
    </source>
</evidence>